<dbReference type="InterPro" id="IPR019587">
    <property type="entry name" value="Polyketide_cyclase/dehydratase"/>
</dbReference>
<dbReference type="InterPro" id="IPR023393">
    <property type="entry name" value="START-like_dom_sf"/>
</dbReference>
<protein>
    <submittedName>
        <fullName evidence="1">Uncharacterized conserved protein YndB, AHSA1/START domain</fullName>
    </submittedName>
</protein>
<dbReference type="STRING" id="589385.SAMN05421504_105112"/>
<proteinExistence type="predicted"/>
<sequence>MGKRQVSVTKTVATTPEQIFALLADPAKHPELDGSGTVQAARSGNPSRLELGAKFGMDMKMGAPYKIQNTVVEFEENRLIAWRHFNGHRWRWQLRPVDGGTEVTETFDWSTARTPLLISLSFFPRKNKQGIERTLARLEQRFAAA</sequence>
<evidence type="ECO:0000313" key="2">
    <source>
        <dbReference type="Proteomes" id="UP000199515"/>
    </source>
</evidence>
<evidence type="ECO:0000313" key="1">
    <source>
        <dbReference type="EMBL" id="SDY30956.1"/>
    </source>
</evidence>
<name>A0A1H3IT84_9PSEU</name>
<dbReference type="SUPFAM" id="SSF55961">
    <property type="entry name" value="Bet v1-like"/>
    <property type="match status" value="1"/>
</dbReference>
<reference evidence="1 2" key="1">
    <citation type="submission" date="2016-10" db="EMBL/GenBank/DDBJ databases">
        <authorList>
            <person name="de Groot N.N."/>
        </authorList>
    </citation>
    <scope>NUCLEOTIDE SEQUENCE [LARGE SCALE GENOMIC DNA]</scope>
    <source>
        <strain evidence="1 2">CPCC 202699</strain>
    </source>
</reference>
<dbReference type="Gene3D" id="3.30.530.20">
    <property type="match status" value="1"/>
</dbReference>
<dbReference type="OrthoDB" id="6624781at2"/>
<dbReference type="EMBL" id="FNON01000005">
    <property type="protein sequence ID" value="SDY30956.1"/>
    <property type="molecule type" value="Genomic_DNA"/>
</dbReference>
<dbReference type="RefSeq" id="WP_091292197.1">
    <property type="nucleotide sequence ID" value="NZ_FNON01000005.1"/>
</dbReference>
<keyword evidence="2" id="KW-1185">Reference proteome</keyword>
<accession>A0A1H3IT84</accession>
<organism evidence="1 2">
    <name type="scientific">Amycolatopsis xylanica</name>
    <dbReference type="NCBI Taxonomy" id="589385"/>
    <lineage>
        <taxon>Bacteria</taxon>
        <taxon>Bacillati</taxon>
        <taxon>Actinomycetota</taxon>
        <taxon>Actinomycetes</taxon>
        <taxon>Pseudonocardiales</taxon>
        <taxon>Pseudonocardiaceae</taxon>
        <taxon>Amycolatopsis</taxon>
    </lineage>
</organism>
<dbReference type="AlphaFoldDB" id="A0A1H3IT84"/>
<dbReference type="Proteomes" id="UP000199515">
    <property type="component" value="Unassembled WGS sequence"/>
</dbReference>
<gene>
    <name evidence="1" type="ORF">SAMN05421504_105112</name>
</gene>
<dbReference type="Pfam" id="PF10604">
    <property type="entry name" value="Polyketide_cyc2"/>
    <property type="match status" value="1"/>
</dbReference>